<dbReference type="Proteomes" id="UP000009131">
    <property type="component" value="Unassembled WGS sequence"/>
</dbReference>
<name>G7E113_MIXOS</name>
<reference evidence="1 2" key="1">
    <citation type="journal article" date="2011" name="J. Gen. Appl. Microbiol.">
        <title>Draft genome sequencing of the enigmatic basidiomycete Mixia osmundae.</title>
        <authorList>
            <person name="Nishida H."/>
            <person name="Nagatsuka Y."/>
            <person name="Sugiyama J."/>
        </authorList>
    </citation>
    <scope>NUCLEOTIDE SEQUENCE [LARGE SCALE GENOMIC DNA]</scope>
    <source>
        <strain evidence="2">CBS 9802 / IAM 14324 / JCM 22182 / KY 12970</strain>
    </source>
</reference>
<evidence type="ECO:0000313" key="2">
    <source>
        <dbReference type="Proteomes" id="UP000009131"/>
    </source>
</evidence>
<dbReference type="AlphaFoldDB" id="G7E113"/>
<accession>G7E113</accession>
<dbReference type="InParanoid" id="G7E113"/>
<gene>
    <name evidence="1" type="primary">Mo03191</name>
    <name evidence="1" type="ORF">E5Q_03191</name>
</gene>
<organism evidence="1 2">
    <name type="scientific">Mixia osmundae (strain CBS 9802 / IAM 14324 / JCM 22182 / KY 12970)</name>
    <dbReference type="NCBI Taxonomy" id="764103"/>
    <lineage>
        <taxon>Eukaryota</taxon>
        <taxon>Fungi</taxon>
        <taxon>Dikarya</taxon>
        <taxon>Basidiomycota</taxon>
        <taxon>Pucciniomycotina</taxon>
        <taxon>Mixiomycetes</taxon>
        <taxon>Mixiales</taxon>
        <taxon>Mixiaceae</taxon>
        <taxon>Mixia</taxon>
    </lineage>
</organism>
<proteinExistence type="predicted"/>
<dbReference type="HOGENOM" id="CLU_1635806_0_0_1"/>
<comment type="caution">
    <text evidence="1">The sequence shown here is derived from an EMBL/GenBank/DDBJ whole genome shotgun (WGS) entry which is preliminary data.</text>
</comment>
<keyword evidence="2" id="KW-1185">Reference proteome</keyword>
<sequence length="162" mass="17450">MTWLAQAQLLLPGSQLYRFVFSYSASSCPWSIGLVPAGASSLVFIAAQTDDDGVMGSWANRVRIKSIDTQTADRHALYATFTIEAAPSHGPDALQPCCKIVFKTRMRIAADKHFAKGISSSVNLVCNSASPGCEKGAMQSFGIDGIVNQKCERGEIDWSEIS</sequence>
<reference evidence="1 2" key="2">
    <citation type="journal article" date="2012" name="Open Biol.">
        <title>Characteristics of nucleosomes and linker DNA regions on the genome of the basidiomycete Mixia osmundae revealed by mono- and dinucleosome mapping.</title>
        <authorList>
            <person name="Nishida H."/>
            <person name="Kondo S."/>
            <person name="Matsumoto T."/>
            <person name="Suzuki Y."/>
            <person name="Yoshikawa H."/>
            <person name="Taylor T.D."/>
            <person name="Sugiyama J."/>
        </authorList>
    </citation>
    <scope>NUCLEOTIDE SEQUENCE [LARGE SCALE GENOMIC DNA]</scope>
    <source>
        <strain evidence="2">CBS 9802 / IAM 14324 / JCM 22182 / KY 12970</strain>
    </source>
</reference>
<protein>
    <submittedName>
        <fullName evidence="1">Uncharacterized protein</fullName>
    </submittedName>
</protein>
<dbReference type="EMBL" id="BABT02000102">
    <property type="protein sequence ID" value="GAA96523.1"/>
    <property type="molecule type" value="Genomic_DNA"/>
</dbReference>
<evidence type="ECO:0000313" key="1">
    <source>
        <dbReference type="EMBL" id="GAA96523.1"/>
    </source>
</evidence>